<comment type="similarity">
    <text evidence="2 5">Belongs to the DegT/DnrJ/EryC1 family.</text>
</comment>
<gene>
    <name evidence="6" type="ORF">ENK44_05625</name>
</gene>
<dbReference type="GO" id="GO:0030170">
    <property type="term" value="F:pyridoxal phosphate binding"/>
    <property type="evidence" value="ECO:0007669"/>
    <property type="project" value="TreeGrafter"/>
</dbReference>
<dbReference type="CDD" id="cd00616">
    <property type="entry name" value="AHBA_syn"/>
    <property type="match status" value="1"/>
</dbReference>
<dbReference type="SUPFAM" id="SSF53383">
    <property type="entry name" value="PLP-dependent transferases"/>
    <property type="match status" value="1"/>
</dbReference>
<name>A0A7V4WV58_CALAY</name>
<dbReference type="GO" id="GO:0008483">
    <property type="term" value="F:transaminase activity"/>
    <property type="evidence" value="ECO:0007669"/>
    <property type="project" value="UniProtKB-KW"/>
</dbReference>
<dbReference type="PANTHER" id="PTHR30244:SF9">
    <property type="entry name" value="PROTEIN RV3402C"/>
    <property type="match status" value="1"/>
</dbReference>
<proteinExistence type="inferred from homology"/>
<reference evidence="6" key="1">
    <citation type="journal article" date="2020" name="mSystems">
        <title>Genome- and Community-Level Interaction Insights into Carbon Utilization and Element Cycling Functions of Hydrothermarchaeota in Hydrothermal Sediment.</title>
        <authorList>
            <person name="Zhou Z."/>
            <person name="Liu Y."/>
            <person name="Xu W."/>
            <person name="Pan J."/>
            <person name="Luo Z.H."/>
            <person name="Li M."/>
        </authorList>
    </citation>
    <scope>NUCLEOTIDE SEQUENCE [LARGE SCALE GENOMIC DNA]</scope>
    <source>
        <strain evidence="6">HyVt-577</strain>
    </source>
</reference>
<dbReference type="EMBL" id="DRQG01000052">
    <property type="protein sequence ID" value="HGY55157.1"/>
    <property type="molecule type" value="Genomic_DNA"/>
</dbReference>
<organism evidence="6">
    <name type="scientific">Caldithrix abyssi</name>
    <dbReference type="NCBI Taxonomy" id="187145"/>
    <lineage>
        <taxon>Bacteria</taxon>
        <taxon>Pseudomonadati</taxon>
        <taxon>Calditrichota</taxon>
        <taxon>Calditrichia</taxon>
        <taxon>Calditrichales</taxon>
        <taxon>Calditrichaceae</taxon>
        <taxon>Caldithrix</taxon>
    </lineage>
</organism>
<feature type="active site" description="Proton acceptor" evidence="3">
    <location>
        <position position="187"/>
    </location>
</feature>
<evidence type="ECO:0000256" key="5">
    <source>
        <dbReference type="RuleBase" id="RU004508"/>
    </source>
</evidence>
<evidence type="ECO:0000256" key="1">
    <source>
        <dbReference type="ARBA" id="ARBA00022898"/>
    </source>
</evidence>
<protein>
    <submittedName>
        <fullName evidence="6">DegT/DnrJ/EryC1/StrS family aminotransferase</fullName>
    </submittedName>
</protein>
<dbReference type="Pfam" id="PF01041">
    <property type="entry name" value="DegT_DnrJ_EryC1"/>
    <property type="match status" value="1"/>
</dbReference>
<dbReference type="PANTHER" id="PTHR30244">
    <property type="entry name" value="TRANSAMINASE"/>
    <property type="match status" value="1"/>
</dbReference>
<accession>A0A7V4WV58</accession>
<dbReference type="InterPro" id="IPR015421">
    <property type="entry name" value="PyrdxlP-dep_Trfase_major"/>
</dbReference>
<evidence type="ECO:0000313" key="6">
    <source>
        <dbReference type="EMBL" id="HGY55157.1"/>
    </source>
</evidence>
<feature type="modified residue" description="N6-(pyridoxal phosphate)lysine" evidence="4">
    <location>
        <position position="187"/>
    </location>
</feature>
<keyword evidence="6" id="KW-0808">Transferase</keyword>
<dbReference type="InterPro" id="IPR000653">
    <property type="entry name" value="DegT/StrS_aminotransferase"/>
</dbReference>
<dbReference type="GO" id="GO:0000271">
    <property type="term" value="P:polysaccharide biosynthetic process"/>
    <property type="evidence" value="ECO:0007669"/>
    <property type="project" value="TreeGrafter"/>
</dbReference>
<sequence length="386" mass="43574">MKTNAGITTVTKPFLPPLEEFNTYLEQIWQQRWVTNHGPFHEQLEKDLCDYLGVKYISLFANGTLALLTALQALRITGEVITTPFSFVATTHSLHWNGIVPVFCDIDPRTLTLDPNKIEAAITPRTTAILAVHVYGNPCYTDKIQQIADVYGLKVIYDAAHAFGVRMNGRSILEAGDLAVLSFHGTKVFNTFEGGAIVSRDEVTKKRIDYLKNFGFADEVTVVGPGINGKMNEFQAALGILQLKYIDRVIEQRKSLVSLYRSYLEDVPGLGLLTEIPGVQSNYSYFPVFINEEYFGRSRDDVYEALKKHEIYARRYFYPLISSFPTYRGLPSANKENLPVAHEAAQSVICLPLYPELTFKEIKRISDLLKELYKPNRLTVKTALEA</sequence>
<evidence type="ECO:0000256" key="4">
    <source>
        <dbReference type="PIRSR" id="PIRSR000390-2"/>
    </source>
</evidence>
<evidence type="ECO:0000256" key="2">
    <source>
        <dbReference type="ARBA" id="ARBA00037999"/>
    </source>
</evidence>
<dbReference type="AlphaFoldDB" id="A0A7V4WV58"/>
<dbReference type="InterPro" id="IPR015424">
    <property type="entry name" value="PyrdxlP-dep_Trfase"/>
</dbReference>
<dbReference type="Proteomes" id="UP000885779">
    <property type="component" value="Unassembled WGS sequence"/>
</dbReference>
<keyword evidence="6" id="KW-0032">Aminotransferase</keyword>
<keyword evidence="1 4" id="KW-0663">Pyridoxal phosphate</keyword>
<evidence type="ECO:0000256" key="3">
    <source>
        <dbReference type="PIRSR" id="PIRSR000390-1"/>
    </source>
</evidence>
<comment type="caution">
    <text evidence="6">The sequence shown here is derived from an EMBL/GenBank/DDBJ whole genome shotgun (WGS) entry which is preliminary data.</text>
</comment>
<dbReference type="PIRSF" id="PIRSF000390">
    <property type="entry name" value="PLP_StrS"/>
    <property type="match status" value="1"/>
</dbReference>
<dbReference type="Gene3D" id="3.40.640.10">
    <property type="entry name" value="Type I PLP-dependent aspartate aminotransferase-like (Major domain)"/>
    <property type="match status" value="1"/>
</dbReference>